<dbReference type="EMBL" id="JAYMYQ010000010">
    <property type="protein sequence ID" value="KAK7307513.1"/>
    <property type="molecule type" value="Genomic_DNA"/>
</dbReference>
<dbReference type="AlphaFoldDB" id="A0AAN9K061"/>
<reference evidence="1 2" key="1">
    <citation type="submission" date="2024-01" db="EMBL/GenBank/DDBJ databases">
        <title>The genomes of 5 underutilized Papilionoideae crops provide insights into root nodulation and disease resistanc.</title>
        <authorList>
            <person name="Jiang F."/>
        </authorList>
    </citation>
    <scope>NUCLEOTIDE SEQUENCE [LARGE SCALE GENOMIC DNA]</scope>
    <source>
        <strain evidence="1">LVBAO_FW01</strain>
        <tissue evidence="1">Leaves</tissue>
    </source>
</reference>
<dbReference type="Proteomes" id="UP001367508">
    <property type="component" value="Unassembled WGS sequence"/>
</dbReference>
<comment type="caution">
    <text evidence="1">The sequence shown here is derived from an EMBL/GenBank/DDBJ whole genome shotgun (WGS) entry which is preliminary data.</text>
</comment>
<sequence length="67" mass="7358">MLSGLPFMNYDDGFRLRGRGGTRSCPRKGAGQLPVMPGGMSLMQKLSWSKVPVEFVIAVQSQRNAPF</sequence>
<organism evidence="1 2">
    <name type="scientific">Canavalia gladiata</name>
    <name type="common">Sword bean</name>
    <name type="synonym">Dolichos gladiatus</name>
    <dbReference type="NCBI Taxonomy" id="3824"/>
    <lineage>
        <taxon>Eukaryota</taxon>
        <taxon>Viridiplantae</taxon>
        <taxon>Streptophyta</taxon>
        <taxon>Embryophyta</taxon>
        <taxon>Tracheophyta</taxon>
        <taxon>Spermatophyta</taxon>
        <taxon>Magnoliopsida</taxon>
        <taxon>eudicotyledons</taxon>
        <taxon>Gunneridae</taxon>
        <taxon>Pentapetalae</taxon>
        <taxon>rosids</taxon>
        <taxon>fabids</taxon>
        <taxon>Fabales</taxon>
        <taxon>Fabaceae</taxon>
        <taxon>Papilionoideae</taxon>
        <taxon>50 kb inversion clade</taxon>
        <taxon>NPAAA clade</taxon>
        <taxon>indigoferoid/millettioid clade</taxon>
        <taxon>Phaseoleae</taxon>
        <taxon>Canavalia</taxon>
    </lineage>
</organism>
<protein>
    <submittedName>
        <fullName evidence="1">Uncharacterized protein</fullName>
    </submittedName>
</protein>
<proteinExistence type="predicted"/>
<evidence type="ECO:0000313" key="1">
    <source>
        <dbReference type="EMBL" id="KAK7307513.1"/>
    </source>
</evidence>
<evidence type="ECO:0000313" key="2">
    <source>
        <dbReference type="Proteomes" id="UP001367508"/>
    </source>
</evidence>
<keyword evidence="2" id="KW-1185">Reference proteome</keyword>
<accession>A0AAN9K061</accession>
<name>A0AAN9K061_CANGL</name>
<gene>
    <name evidence="1" type="ORF">VNO77_40647</name>
</gene>